<sequence>MKTKKIEVNYKPLSVHMAINEVGSVSSLQTYDAVTGIFEADYTLTPLVLLPQCDVVDKDGIIKEFNINSSLTNLKWYEIIDGKRILIETTNTGYEITQEGSNKGQIKVKKNAALLHPITLDFYAEYLDTRTNQIIVYRQSKLIKCINATNANPLLTLDSESTHLYNPWEDPVQQTIVATLMAGETDFTGVSAKRKFFWYKRRENGTLTLAGSDEFDLDVVSVNDNVLVIDREAIGEKETYICKATFSPDGSPAASPTDADPTATTTIVRRLPNYDYDITNLPNRIAPGTVTVNPKVVVIGAKGIISNAMQELKATWYKDSTVIGTGESPSLSANNVTSGLLGVDMTDKGNYKILTTSDGKAILASADKVIIAK</sequence>
<protein>
    <submittedName>
        <fullName evidence="1">Uncharacterized protein</fullName>
    </submittedName>
</protein>
<reference evidence="2" key="1">
    <citation type="submission" date="2016-11" db="EMBL/GenBank/DDBJ databases">
        <authorList>
            <person name="Varghese N."/>
            <person name="Submissions S."/>
        </authorList>
    </citation>
    <scope>NUCLEOTIDE SEQUENCE [LARGE SCALE GENOMIC DNA]</scope>
    <source>
        <strain evidence="2">DSM 26884</strain>
    </source>
</reference>
<evidence type="ECO:0000313" key="2">
    <source>
        <dbReference type="Proteomes" id="UP000184192"/>
    </source>
</evidence>
<keyword evidence="2" id="KW-1185">Reference proteome</keyword>
<organism evidence="1 2">
    <name type="scientific">Bacteroides stercorirosoris</name>
    <dbReference type="NCBI Taxonomy" id="871324"/>
    <lineage>
        <taxon>Bacteria</taxon>
        <taxon>Pseudomonadati</taxon>
        <taxon>Bacteroidota</taxon>
        <taxon>Bacteroidia</taxon>
        <taxon>Bacteroidales</taxon>
        <taxon>Bacteroidaceae</taxon>
        <taxon>Bacteroides</taxon>
    </lineage>
</organism>
<dbReference type="EMBL" id="FQZN01000025">
    <property type="protein sequence ID" value="SHJ37853.1"/>
    <property type="molecule type" value="Genomic_DNA"/>
</dbReference>
<proteinExistence type="predicted"/>
<dbReference type="GeneID" id="92713646"/>
<dbReference type="RefSeq" id="WP_025834363.1">
    <property type="nucleotide sequence ID" value="NZ_FQZN01000025.1"/>
</dbReference>
<accession>A0A1M6ITR0</accession>
<dbReference type="AlphaFoldDB" id="A0A1M6ITR0"/>
<name>A0A1M6ITR0_9BACE</name>
<dbReference type="Proteomes" id="UP000184192">
    <property type="component" value="Unassembled WGS sequence"/>
</dbReference>
<dbReference type="eggNOG" id="ENOG502ZVJ2">
    <property type="taxonomic scope" value="Bacteria"/>
</dbReference>
<gene>
    <name evidence="1" type="ORF">SAMN05444350_12516</name>
</gene>
<evidence type="ECO:0000313" key="1">
    <source>
        <dbReference type="EMBL" id="SHJ37853.1"/>
    </source>
</evidence>